<evidence type="ECO:0000313" key="3">
    <source>
        <dbReference type="Proteomes" id="UP001161757"/>
    </source>
</evidence>
<protein>
    <submittedName>
        <fullName evidence="2">Uncharacterized protein</fullName>
    </submittedName>
</protein>
<proteinExistence type="predicted"/>
<feature type="region of interest" description="Disordered" evidence="1">
    <location>
        <begin position="474"/>
        <end position="494"/>
    </location>
</feature>
<dbReference type="Proteomes" id="UP001161757">
    <property type="component" value="Unassembled WGS sequence"/>
</dbReference>
<name>A0AAN6F0A2_EXODE</name>
<feature type="region of interest" description="Disordered" evidence="1">
    <location>
        <begin position="1"/>
        <end position="51"/>
    </location>
</feature>
<feature type="compositionally biased region" description="Polar residues" evidence="1">
    <location>
        <begin position="483"/>
        <end position="493"/>
    </location>
</feature>
<dbReference type="EMBL" id="JAJGCB010000002">
    <property type="protein sequence ID" value="KAJ8995091.1"/>
    <property type="molecule type" value="Genomic_DNA"/>
</dbReference>
<feature type="compositionally biased region" description="Polar residues" evidence="1">
    <location>
        <begin position="1"/>
        <end position="10"/>
    </location>
</feature>
<gene>
    <name evidence="2" type="ORF">HRR80_001783</name>
</gene>
<feature type="compositionally biased region" description="Polar residues" evidence="1">
    <location>
        <begin position="513"/>
        <end position="524"/>
    </location>
</feature>
<feature type="region of interest" description="Disordered" evidence="1">
    <location>
        <begin position="286"/>
        <end position="331"/>
    </location>
</feature>
<dbReference type="AlphaFoldDB" id="A0AAN6F0A2"/>
<comment type="caution">
    <text evidence="2">The sequence shown here is derived from an EMBL/GenBank/DDBJ whole genome shotgun (WGS) entry which is preliminary data.</text>
</comment>
<evidence type="ECO:0000313" key="2">
    <source>
        <dbReference type="EMBL" id="KAJ8995091.1"/>
    </source>
</evidence>
<organism evidence="2 3">
    <name type="scientific">Exophiala dermatitidis</name>
    <name type="common">Black yeast-like fungus</name>
    <name type="synonym">Wangiella dermatitidis</name>
    <dbReference type="NCBI Taxonomy" id="5970"/>
    <lineage>
        <taxon>Eukaryota</taxon>
        <taxon>Fungi</taxon>
        <taxon>Dikarya</taxon>
        <taxon>Ascomycota</taxon>
        <taxon>Pezizomycotina</taxon>
        <taxon>Eurotiomycetes</taxon>
        <taxon>Chaetothyriomycetidae</taxon>
        <taxon>Chaetothyriales</taxon>
        <taxon>Herpotrichiellaceae</taxon>
        <taxon>Exophiala</taxon>
    </lineage>
</organism>
<feature type="compositionally biased region" description="Basic residues" evidence="1">
    <location>
        <begin position="15"/>
        <end position="32"/>
    </location>
</feature>
<sequence>MPKPTHSASASPARKTARRRVRRQRSRARRLNQQRASGPSNRRPVKRRKLRDQASLDLGECLYECQERGYHMDSDVCLGRGVFSTGNQYPLLDLDVSDPEPSIEGPSPDLPHSPQSLAALMHPASYYCPPSPEVETQRAVLKPKKPRSFKEITQSPSSLFPMSFGHGGSDAGFRVKIPDELADPPVEEQPRQYRIGFLDNIHIPSPTLYRSLSQGMPSSSTEKEFPFFEFAYGQPRPEPDFTSYRTLGDSERLLEAGLLTGPEVSTSFKSSLPLTNRTSLTQRAAFSPGQAADNSANDGGSEQTPGRTLTDQFPMPGRYPSISDEIPRPKSPHPNAISNISWFYDAKDDTLIFPMLWSSGSLQDVVSSNRSPNNTVETGANPAASADDHDAMCRIDVFDMLPTSLQPCYASGRRPSTLDLDDCVKCKPCETVSLSLSPHSYAPSGRADTSKDIVQVTLHRHPFTGWPFAHCGVDNGTDEPRTSQRTVDSQVGGTENDLKMVEWVKGLGFPAEPSNSNGSVSSDDIPQPRLKSATAPSTSPAREANPTMPGQGPEMAAPRGPDDKQAGVDAAEDEGYYTANEHDTDLEIVTGYQSEDEWAEWDWDWKSESGEEEADSRIGLYATDWE</sequence>
<reference evidence="2" key="1">
    <citation type="submission" date="2023-01" db="EMBL/GenBank/DDBJ databases">
        <title>Exophiala dermititidis isolated from Cystic Fibrosis Patient.</title>
        <authorList>
            <person name="Kurbessoian T."/>
            <person name="Crocker A."/>
            <person name="Murante D."/>
            <person name="Hogan D.A."/>
            <person name="Stajich J.E."/>
        </authorList>
    </citation>
    <scope>NUCLEOTIDE SEQUENCE</scope>
    <source>
        <strain evidence="2">Ex8</strain>
    </source>
</reference>
<feature type="region of interest" description="Disordered" evidence="1">
    <location>
        <begin position="509"/>
        <end position="583"/>
    </location>
</feature>
<feature type="compositionally biased region" description="Polar residues" evidence="1">
    <location>
        <begin position="292"/>
        <end position="311"/>
    </location>
</feature>
<accession>A0AAN6F0A2</accession>
<feature type="region of interest" description="Disordered" evidence="1">
    <location>
        <begin position="606"/>
        <end position="626"/>
    </location>
</feature>
<evidence type="ECO:0000256" key="1">
    <source>
        <dbReference type="SAM" id="MobiDB-lite"/>
    </source>
</evidence>